<feature type="domain" description="ABC transmembrane type-1" evidence="9">
    <location>
        <begin position="73"/>
        <end position="288"/>
    </location>
</feature>
<keyword evidence="5 8" id="KW-0812">Transmembrane</keyword>
<protein>
    <submittedName>
        <fullName evidence="10">Iron(III) transport system permease protein</fullName>
    </submittedName>
</protein>
<keyword evidence="6 8" id="KW-1133">Transmembrane helix</keyword>
<evidence type="ECO:0000256" key="3">
    <source>
        <dbReference type="ARBA" id="ARBA00022475"/>
    </source>
</evidence>
<comment type="caution">
    <text evidence="10">The sequence shown here is derived from an EMBL/GenBank/DDBJ whole genome shotgun (WGS) entry which is preliminary data.</text>
</comment>
<evidence type="ECO:0000256" key="1">
    <source>
        <dbReference type="ARBA" id="ARBA00004429"/>
    </source>
</evidence>
<proteinExistence type="inferred from homology"/>
<evidence type="ECO:0000256" key="7">
    <source>
        <dbReference type="ARBA" id="ARBA00023136"/>
    </source>
</evidence>
<dbReference type="PROSITE" id="PS50928">
    <property type="entry name" value="ABC_TM1"/>
    <property type="match status" value="2"/>
</dbReference>
<dbReference type="Gene3D" id="1.10.3720.10">
    <property type="entry name" value="MetI-like"/>
    <property type="match status" value="2"/>
</dbReference>
<feature type="transmembrane region" description="Helical" evidence="8">
    <location>
        <begin position="542"/>
        <end position="567"/>
    </location>
</feature>
<gene>
    <name evidence="10" type="ORF">EV675_1333</name>
</gene>
<dbReference type="SUPFAM" id="SSF161098">
    <property type="entry name" value="MetI-like"/>
    <property type="match status" value="2"/>
</dbReference>
<comment type="subcellular location">
    <subcellularLocation>
        <location evidence="1">Cell inner membrane</location>
        <topology evidence="1">Multi-pass membrane protein</topology>
    </subcellularLocation>
    <subcellularLocation>
        <location evidence="8">Cell membrane</location>
        <topology evidence="8">Multi-pass membrane protein</topology>
    </subcellularLocation>
</comment>
<keyword evidence="2 8" id="KW-0813">Transport</keyword>
<dbReference type="InterPro" id="IPR000515">
    <property type="entry name" value="MetI-like"/>
</dbReference>
<comment type="similarity">
    <text evidence="8">Belongs to the binding-protein-dependent transport system permease family.</text>
</comment>
<sequence length="578" mass="60996">MSAYMAQELARPAARARYRVPAAWLMAPLLLALGAIVFYPIILIVVRAVAPGGHPDWALWADTLSAPGLLAAVRNTVILAATTTVIGVPVGVFFAWLIERTDARWGSLSRLLPVIPLLLPPVAMAIGWLFLADPRAGFLARPLIEAMQAAGIAVEADRVAIQSWAGLIFLYALWAVPHVYVIAAAAFSGLDPSLEEAARMCGKGRLRCFAQVSLPAIRHAVGSSVLVCVISSIGLYSIAALIGSAARIEVLSVYIYRLLNFSYPPKTSQAVIIGLLLMVVIASIWLLQRRIAARTGHAQIGGMGVRPNLLALGGWRWPARLAVLLYVLLTSVLPLLALIVVALQPFWRSRIVLADLAFDNFAEFGASSAARDAIWNSTMLAICAATAAVLAAGLIAVVARHAGGRREQALGIVTKVPAAIPHIVFAVGVLVAFGFAPLRLGGTWLILLLAYVAIYLPTASIASEASVQQVGNQLTEASRIFGASPTRTFRAVQLPLILPGLAAGWASIFALVLGELNAAAILSGPRNPVIGYLILTLFDNGTYSQLAAIGSIIGIVSAIAVSAVLLLGRPRFARSATA</sequence>
<accession>A0A4Q7NL91</accession>
<evidence type="ECO:0000313" key="11">
    <source>
        <dbReference type="Proteomes" id="UP000292445"/>
    </source>
</evidence>
<feature type="transmembrane region" description="Helical" evidence="8">
    <location>
        <begin position="419"/>
        <end position="438"/>
    </location>
</feature>
<evidence type="ECO:0000256" key="2">
    <source>
        <dbReference type="ARBA" id="ARBA00022448"/>
    </source>
</evidence>
<dbReference type="GO" id="GO:0005886">
    <property type="term" value="C:plasma membrane"/>
    <property type="evidence" value="ECO:0007669"/>
    <property type="project" value="UniProtKB-SubCell"/>
</dbReference>
<name>A0A4Q7NL91_9BURK</name>
<dbReference type="AlphaFoldDB" id="A0A4Q7NL91"/>
<feature type="transmembrane region" description="Helical" evidence="8">
    <location>
        <begin position="496"/>
        <end position="522"/>
    </location>
</feature>
<dbReference type="CDD" id="cd06261">
    <property type="entry name" value="TM_PBP2"/>
    <property type="match status" value="2"/>
</dbReference>
<feature type="transmembrane region" description="Helical" evidence="8">
    <location>
        <begin position="225"/>
        <end position="248"/>
    </location>
</feature>
<dbReference type="PANTHER" id="PTHR43357:SF4">
    <property type="entry name" value="INNER MEMBRANE ABC TRANSPORTER PERMEASE PROTEIN YDCV"/>
    <property type="match status" value="1"/>
</dbReference>
<feature type="transmembrane region" description="Helical" evidence="8">
    <location>
        <begin position="168"/>
        <end position="190"/>
    </location>
</feature>
<evidence type="ECO:0000256" key="5">
    <source>
        <dbReference type="ARBA" id="ARBA00022692"/>
    </source>
</evidence>
<feature type="transmembrane region" description="Helical" evidence="8">
    <location>
        <begin position="373"/>
        <end position="398"/>
    </location>
</feature>
<feature type="transmembrane region" description="Helical" evidence="8">
    <location>
        <begin position="77"/>
        <end position="98"/>
    </location>
</feature>
<keyword evidence="7 8" id="KW-0472">Membrane</keyword>
<feature type="transmembrane region" description="Helical" evidence="8">
    <location>
        <begin position="444"/>
        <end position="462"/>
    </location>
</feature>
<feature type="transmembrane region" description="Helical" evidence="8">
    <location>
        <begin position="268"/>
        <end position="287"/>
    </location>
</feature>
<keyword evidence="3" id="KW-1003">Cell membrane</keyword>
<feature type="domain" description="ABC transmembrane type-1" evidence="9">
    <location>
        <begin position="374"/>
        <end position="565"/>
    </location>
</feature>
<evidence type="ECO:0000313" key="10">
    <source>
        <dbReference type="EMBL" id="RZS85310.1"/>
    </source>
</evidence>
<reference evidence="10 11" key="1">
    <citation type="submission" date="2019-02" db="EMBL/GenBank/DDBJ databases">
        <title>Genomic Encyclopedia of Type Strains, Phase IV (KMG-IV): sequencing the most valuable type-strain genomes for metagenomic binning, comparative biology and taxonomic classification.</title>
        <authorList>
            <person name="Goeker M."/>
        </authorList>
    </citation>
    <scope>NUCLEOTIDE SEQUENCE [LARGE SCALE GENOMIC DNA]</scope>
    <source>
        <strain evidence="10 11">K24</strain>
    </source>
</reference>
<feature type="transmembrane region" description="Helical" evidence="8">
    <location>
        <begin position="21"/>
        <end position="50"/>
    </location>
</feature>
<evidence type="ECO:0000259" key="9">
    <source>
        <dbReference type="PROSITE" id="PS50928"/>
    </source>
</evidence>
<dbReference type="EMBL" id="SGXC01000001">
    <property type="protein sequence ID" value="RZS85310.1"/>
    <property type="molecule type" value="Genomic_DNA"/>
</dbReference>
<evidence type="ECO:0000256" key="4">
    <source>
        <dbReference type="ARBA" id="ARBA00022519"/>
    </source>
</evidence>
<feature type="transmembrane region" description="Helical" evidence="8">
    <location>
        <begin position="110"/>
        <end position="131"/>
    </location>
</feature>
<dbReference type="InterPro" id="IPR035906">
    <property type="entry name" value="MetI-like_sf"/>
</dbReference>
<dbReference type="Pfam" id="PF00528">
    <property type="entry name" value="BPD_transp_1"/>
    <property type="match status" value="2"/>
</dbReference>
<evidence type="ECO:0000256" key="8">
    <source>
        <dbReference type="RuleBase" id="RU363032"/>
    </source>
</evidence>
<feature type="transmembrane region" description="Helical" evidence="8">
    <location>
        <begin position="323"/>
        <end position="347"/>
    </location>
</feature>
<keyword evidence="4" id="KW-0997">Cell inner membrane</keyword>
<dbReference type="PANTHER" id="PTHR43357">
    <property type="entry name" value="INNER MEMBRANE ABC TRANSPORTER PERMEASE PROTEIN YDCV"/>
    <property type="match status" value="1"/>
</dbReference>
<dbReference type="RefSeq" id="WP_165404467.1">
    <property type="nucleotide sequence ID" value="NZ_SGXC01000001.1"/>
</dbReference>
<dbReference type="Proteomes" id="UP000292445">
    <property type="component" value="Unassembled WGS sequence"/>
</dbReference>
<dbReference type="GO" id="GO:0055085">
    <property type="term" value="P:transmembrane transport"/>
    <property type="evidence" value="ECO:0007669"/>
    <property type="project" value="InterPro"/>
</dbReference>
<keyword evidence="11" id="KW-1185">Reference proteome</keyword>
<organism evidence="10 11">
    <name type="scientific">Pigmentiphaga kullae</name>
    <dbReference type="NCBI Taxonomy" id="151784"/>
    <lineage>
        <taxon>Bacteria</taxon>
        <taxon>Pseudomonadati</taxon>
        <taxon>Pseudomonadota</taxon>
        <taxon>Betaproteobacteria</taxon>
        <taxon>Burkholderiales</taxon>
        <taxon>Alcaligenaceae</taxon>
        <taxon>Pigmentiphaga</taxon>
    </lineage>
</organism>
<evidence type="ECO:0000256" key="6">
    <source>
        <dbReference type="ARBA" id="ARBA00022989"/>
    </source>
</evidence>